<name>A0AA94JH71_9PSED</name>
<proteinExistence type="predicted"/>
<protein>
    <submittedName>
        <fullName evidence="1">Uncharacterized protein</fullName>
    </submittedName>
</protein>
<comment type="caution">
    <text evidence="1">The sequence shown here is derived from an EMBL/GenBank/DDBJ whole genome shotgun (WGS) entry which is preliminary data.</text>
</comment>
<evidence type="ECO:0000313" key="1">
    <source>
        <dbReference type="EMBL" id="RVD76998.1"/>
    </source>
</evidence>
<dbReference type="EMBL" id="MKWS01000009">
    <property type="protein sequence ID" value="RVD76998.1"/>
    <property type="molecule type" value="Genomic_DNA"/>
</dbReference>
<sequence length="327" mass="34838">MSFTSFLDNFAPGGDPFATRLIVGDVEFTGLEVPESVSIGAKQKLMVHKLVGGKRVVDVLGLDYKNIQWSGWITGATAGDRITELETLRDAGQPLNFNMDGYYFSVMIEDFEARFEHVYRRYYSIDLLVVSRLDAPVTENALAGTLDNLINSDVGESLGLASIINSDVVTGSINTVKEAVSQVQGFANATIDTVQTVIRPLVAAQAVVQSVISQVGASVNDITTLGGLIPGNPVSTAANNVLRQGAALTQLAPLYQMQSVLERMQKNVLAGPLANGTSSVTTSNSTLQKVAADSYGDQSRWTEIAAANSIVDPQLDGIQTIKIPVGE</sequence>
<dbReference type="Proteomes" id="UP000288002">
    <property type="component" value="Unassembled WGS sequence"/>
</dbReference>
<gene>
    <name evidence="1" type="ORF">A9HBioS_3021</name>
</gene>
<dbReference type="AlphaFoldDB" id="A0AA94JH71"/>
<reference evidence="1 2" key="1">
    <citation type="submission" date="2016-10" db="EMBL/GenBank/DDBJ databases">
        <title>Search of new enzymes for the oxidation of sulfur compounds.</title>
        <authorList>
            <person name="Novo A."/>
            <person name="Moreira I.S."/>
            <person name="Castro P.M."/>
        </authorList>
    </citation>
    <scope>NUCLEOTIDE SEQUENCE [LARGE SCALE GENOMIC DNA]</scope>
    <source>
        <strain evidence="1 2">A9</strain>
    </source>
</reference>
<dbReference type="RefSeq" id="WP_127649908.1">
    <property type="nucleotide sequence ID" value="NZ_MKWS01000009.1"/>
</dbReference>
<evidence type="ECO:0000313" key="2">
    <source>
        <dbReference type="Proteomes" id="UP000288002"/>
    </source>
</evidence>
<accession>A0AA94JH71</accession>
<organism evidence="1 2">
    <name type="scientific">Pseudomonas koreensis</name>
    <dbReference type="NCBI Taxonomy" id="198620"/>
    <lineage>
        <taxon>Bacteria</taxon>
        <taxon>Pseudomonadati</taxon>
        <taxon>Pseudomonadota</taxon>
        <taxon>Gammaproteobacteria</taxon>
        <taxon>Pseudomonadales</taxon>
        <taxon>Pseudomonadaceae</taxon>
        <taxon>Pseudomonas</taxon>
    </lineage>
</organism>